<organism evidence="2 3">
    <name type="scientific">Serratia liquefaciens</name>
    <dbReference type="NCBI Taxonomy" id="614"/>
    <lineage>
        <taxon>Bacteria</taxon>
        <taxon>Pseudomonadati</taxon>
        <taxon>Pseudomonadota</taxon>
        <taxon>Gammaproteobacteria</taxon>
        <taxon>Enterobacterales</taxon>
        <taxon>Yersiniaceae</taxon>
        <taxon>Serratia</taxon>
    </lineage>
</organism>
<dbReference type="GeneID" id="29906055"/>
<dbReference type="GO" id="GO:0016779">
    <property type="term" value="F:nucleotidyltransferase activity"/>
    <property type="evidence" value="ECO:0007669"/>
    <property type="project" value="InterPro"/>
</dbReference>
<dbReference type="InterPro" id="IPR002934">
    <property type="entry name" value="Polymerase_NTP_transf_dom"/>
</dbReference>
<dbReference type="Proteomes" id="UP000317572">
    <property type="component" value="Chromosome"/>
</dbReference>
<dbReference type="InterPro" id="IPR043519">
    <property type="entry name" value="NT_sf"/>
</dbReference>
<accession>A0A515D240</accession>
<dbReference type="Pfam" id="PF01909">
    <property type="entry name" value="NTP_transf_2"/>
    <property type="match status" value="1"/>
</dbReference>
<dbReference type="CDD" id="cd05403">
    <property type="entry name" value="NT_KNTase_like"/>
    <property type="match status" value="1"/>
</dbReference>
<gene>
    <name evidence="2" type="ORF">EGO53_23110</name>
</gene>
<proteinExistence type="predicted"/>
<name>A0A515D240_SERLI</name>
<evidence type="ECO:0000313" key="3">
    <source>
        <dbReference type="Proteomes" id="UP000317572"/>
    </source>
</evidence>
<reference evidence="2 3" key="1">
    <citation type="submission" date="2018-11" db="EMBL/GenBank/DDBJ databases">
        <title>The first complete genome of Serratia liquefaciens isolated from metalophyte plant revel distinctness adaptive mechanisms in an extreme habitat.</title>
        <authorList>
            <person name="Caneschi W.L."/>
            <person name="Sanchez A.B."/>
            <person name="Felestrino E.B."/>
            <person name="Assis R.A.B."/>
            <person name="Lemes C.G.C."/>
            <person name="Cordeiro I.F."/>
            <person name="Fonseca N.P."/>
            <person name="Villa M."/>
            <person name="Vieira I.T."/>
            <person name="Moraes L.A."/>
            <person name="Kamino L.H.Y."/>
            <person name="do Carmo F."/>
            <person name="Garcia C.M."/>
            <person name="Almeida N.F."/>
            <person name="Silva R.S."/>
            <person name="Ferro J.A."/>
            <person name="Ferro M.I.T."/>
            <person name="Varani A.M."/>
            <person name="Ferreira R.M."/>
            <person name="dos Santos V.L."/>
            <person name="Silva U.C."/>
            <person name="Setubal J.C."/>
            <person name="Moreira L.M."/>
        </authorList>
    </citation>
    <scope>NUCLEOTIDE SEQUENCE [LARGE SCALE GENOMIC DNA]</scope>
    <source>
        <strain evidence="2 3">FG3</strain>
    </source>
</reference>
<keyword evidence="2" id="KW-0808">Transferase</keyword>
<dbReference type="RefSeq" id="WP_020824701.1">
    <property type="nucleotide sequence ID" value="NZ_CAMIRO010000005.1"/>
</dbReference>
<dbReference type="EMBL" id="CP033893">
    <property type="protein sequence ID" value="QDL34488.1"/>
    <property type="molecule type" value="Genomic_DNA"/>
</dbReference>
<evidence type="ECO:0000259" key="1">
    <source>
        <dbReference type="Pfam" id="PF01909"/>
    </source>
</evidence>
<dbReference type="SUPFAM" id="SSF81301">
    <property type="entry name" value="Nucleotidyltransferase"/>
    <property type="match status" value="1"/>
</dbReference>
<feature type="domain" description="Polymerase nucleotidyl transferase" evidence="1">
    <location>
        <begin position="43"/>
        <end position="93"/>
    </location>
</feature>
<evidence type="ECO:0000313" key="2">
    <source>
        <dbReference type="EMBL" id="QDL34488.1"/>
    </source>
</evidence>
<dbReference type="Gene3D" id="3.30.460.10">
    <property type="entry name" value="Beta Polymerase, domain 2"/>
    <property type="match status" value="1"/>
</dbReference>
<dbReference type="AlphaFoldDB" id="A0A515D240"/>
<protein>
    <submittedName>
        <fullName evidence="2">Nucleotidyltransferase domain-containing protein</fullName>
    </submittedName>
</protein>
<sequence length="251" mass="28708">MTFCRDGFIPTVTDFSLQDAFTPVLTALVAGLPSHFPDLIHCIYLYGSVARGQATPGESDLDITLLLSRRATDAELALIEQWREDFQQHQTIVSKVDFDIGTLDEALNPANRYSWGYWLKHHCRCLWGNDVSNVLPLFRPDRRIARAVNADLRTVLEDYGVKISGGSRVAELQRLKREAARKLIRATNMLRDPDSLFWPIALDDYAEQLLARHPDKATEIDYLLAHAINNANDAEFTERMMDFLCWLERQQ</sequence>